<dbReference type="PROSITE" id="PS50893">
    <property type="entry name" value="ABC_TRANSPORTER_2"/>
    <property type="match status" value="1"/>
</dbReference>
<evidence type="ECO:0000313" key="6">
    <source>
        <dbReference type="EMBL" id="KAK6996658.1"/>
    </source>
</evidence>
<dbReference type="AlphaFoldDB" id="A0AAV9ZZG6"/>
<dbReference type="InterPro" id="IPR039421">
    <property type="entry name" value="Type_1_exporter"/>
</dbReference>
<organism evidence="6 7">
    <name type="scientific">Favolaschia claudopus</name>
    <dbReference type="NCBI Taxonomy" id="2862362"/>
    <lineage>
        <taxon>Eukaryota</taxon>
        <taxon>Fungi</taxon>
        <taxon>Dikarya</taxon>
        <taxon>Basidiomycota</taxon>
        <taxon>Agaricomycotina</taxon>
        <taxon>Agaricomycetes</taxon>
        <taxon>Agaricomycetidae</taxon>
        <taxon>Agaricales</taxon>
        <taxon>Marasmiineae</taxon>
        <taxon>Mycenaceae</taxon>
        <taxon>Favolaschia</taxon>
    </lineage>
</organism>
<sequence length="681" mass="76763">MNLRTTNSKTTHTRLLPSAFWRLLLHKESLPLSSRFSLSSDFSVQWDRMKEHLSFVHLLWRFIQEIYYISPTLVLSIFVLRSLAGMETSLMLYASTRLLKSVEVGLIQGRADVQAILRAVCIRLACVALTSTISYARDQVTPMLETRVKLHFEEYSLRAKLRLDIPTAADKNSRPIVSSDLAWDSFTFLTRIFERVSQVSSQILIVLRQTNGGIIFTALSLVGPIINTTHGQNIWRKAYIIFSENPAYLRLRALHQLAFGDTYREGVVSSNLGGWIVEEYRKARQALGDVSDGSVHSAYRARKHPIIRIISRLSYDLPMLYWAAHSILFPNTFSVSAFAILQQHAQVLTYTFQLIHLDWTRATQCLTHIRELYEMGSVENKLRDGDEAYPSSKSSENGMSFELKNVSFNYPEAKSKSNAIKNVSLKIPAGHLVVIVGANGSGKSTIIKLLNRLYDADSGEILVDGIPIKNYRISDLRRVQALLTQDHVLYPLSLAENIGLGNPERVHDMDMVAQAAESGGADGVIERQKDGFDAILDPVSTARAGHLDKKKHKKLKEILEGLEKKAEVSGGERQRLVASRTFMRLFSGNIRFATADEPSSALDPKGEYQLFQRLRESRQGKTMIFVTHRFGHLTKHADLIMQVEFGEAIETGTHKELMARGGEYFELYNIQAQAFVDASIQ</sequence>
<keyword evidence="4" id="KW-0472">Membrane</keyword>
<evidence type="ECO:0000313" key="7">
    <source>
        <dbReference type="Proteomes" id="UP001362999"/>
    </source>
</evidence>
<dbReference type="InterPro" id="IPR003593">
    <property type="entry name" value="AAA+_ATPase"/>
</dbReference>
<comment type="caution">
    <text evidence="6">The sequence shown here is derived from an EMBL/GenBank/DDBJ whole genome shotgun (WGS) entry which is preliminary data.</text>
</comment>
<keyword evidence="4" id="KW-0812">Transmembrane</keyword>
<dbReference type="GO" id="GO:0005524">
    <property type="term" value="F:ATP binding"/>
    <property type="evidence" value="ECO:0007669"/>
    <property type="project" value="UniProtKB-KW"/>
</dbReference>
<keyword evidence="4" id="KW-1133">Transmembrane helix</keyword>
<dbReference type="Gene3D" id="3.40.50.300">
    <property type="entry name" value="P-loop containing nucleotide triphosphate hydrolases"/>
    <property type="match status" value="1"/>
</dbReference>
<evidence type="ECO:0000256" key="2">
    <source>
        <dbReference type="ARBA" id="ARBA00022840"/>
    </source>
</evidence>
<dbReference type="SUPFAM" id="SSF52540">
    <property type="entry name" value="P-loop containing nucleoside triphosphate hydrolases"/>
    <property type="match status" value="1"/>
</dbReference>
<evidence type="ECO:0000256" key="1">
    <source>
        <dbReference type="ARBA" id="ARBA00022741"/>
    </source>
</evidence>
<accession>A0AAV9ZZG6</accession>
<reference evidence="6 7" key="1">
    <citation type="journal article" date="2024" name="J Genomics">
        <title>Draft genome sequencing and assembly of Favolaschia claudopus CIRM-BRFM 2984 isolated from oak limbs.</title>
        <authorList>
            <person name="Navarro D."/>
            <person name="Drula E."/>
            <person name="Chaduli D."/>
            <person name="Cazenave R."/>
            <person name="Ahrendt S."/>
            <person name="Wang J."/>
            <person name="Lipzen A."/>
            <person name="Daum C."/>
            <person name="Barry K."/>
            <person name="Grigoriev I.V."/>
            <person name="Favel A."/>
            <person name="Rosso M.N."/>
            <person name="Martin F."/>
        </authorList>
    </citation>
    <scope>NUCLEOTIDE SEQUENCE [LARGE SCALE GENOMIC DNA]</scope>
    <source>
        <strain evidence="6 7">CIRM-BRFM 2984</strain>
    </source>
</reference>
<dbReference type="Pfam" id="PF00005">
    <property type="entry name" value="ABC_tran"/>
    <property type="match status" value="1"/>
</dbReference>
<dbReference type="InterPro" id="IPR003439">
    <property type="entry name" value="ABC_transporter-like_ATP-bd"/>
</dbReference>
<dbReference type="GO" id="GO:0042626">
    <property type="term" value="F:ATPase-coupled transmembrane transporter activity"/>
    <property type="evidence" value="ECO:0007669"/>
    <property type="project" value="TreeGrafter"/>
</dbReference>
<dbReference type="Proteomes" id="UP001362999">
    <property type="component" value="Unassembled WGS sequence"/>
</dbReference>
<gene>
    <name evidence="6" type="ORF">R3P38DRAFT_2654822</name>
</gene>
<feature type="transmembrane region" description="Helical" evidence="4">
    <location>
        <begin position="66"/>
        <end position="94"/>
    </location>
</feature>
<keyword evidence="1" id="KW-0547">Nucleotide-binding</keyword>
<keyword evidence="7" id="KW-1185">Reference proteome</keyword>
<dbReference type="SMART" id="SM00382">
    <property type="entry name" value="AAA"/>
    <property type="match status" value="1"/>
</dbReference>
<dbReference type="PANTHER" id="PTHR24221">
    <property type="entry name" value="ATP-BINDING CASSETTE SUB-FAMILY B"/>
    <property type="match status" value="1"/>
</dbReference>
<name>A0AAV9ZZG6_9AGAR</name>
<dbReference type="InterPro" id="IPR027417">
    <property type="entry name" value="P-loop_NTPase"/>
</dbReference>
<protein>
    <submittedName>
        <fullName evidence="6">Lipid A export ATP-binding/permease protein MsbA</fullName>
    </submittedName>
</protein>
<comment type="similarity">
    <text evidence="3">Belongs to the ABC transporter superfamily. ABCB family. Heavy Metal importer (TC 3.A.1.210) subfamily.</text>
</comment>
<keyword evidence="2 6" id="KW-0067">ATP-binding</keyword>
<dbReference type="PANTHER" id="PTHR24221:SF654">
    <property type="entry name" value="ATP-BINDING CASSETTE SUB-FAMILY B MEMBER 6"/>
    <property type="match status" value="1"/>
</dbReference>
<proteinExistence type="inferred from homology"/>
<dbReference type="GO" id="GO:0016887">
    <property type="term" value="F:ATP hydrolysis activity"/>
    <property type="evidence" value="ECO:0007669"/>
    <property type="project" value="InterPro"/>
</dbReference>
<feature type="domain" description="ABC transporter" evidence="5">
    <location>
        <begin position="401"/>
        <end position="670"/>
    </location>
</feature>
<dbReference type="EMBL" id="JAWWNJ010000096">
    <property type="protein sequence ID" value="KAK6996658.1"/>
    <property type="molecule type" value="Genomic_DNA"/>
</dbReference>
<evidence type="ECO:0000256" key="3">
    <source>
        <dbReference type="ARBA" id="ARBA00024363"/>
    </source>
</evidence>
<evidence type="ECO:0000256" key="4">
    <source>
        <dbReference type="SAM" id="Phobius"/>
    </source>
</evidence>
<evidence type="ECO:0000259" key="5">
    <source>
        <dbReference type="PROSITE" id="PS50893"/>
    </source>
</evidence>